<dbReference type="EMBL" id="FQXC01000001">
    <property type="protein sequence ID" value="SHG84228.1"/>
    <property type="molecule type" value="Genomic_DNA"/>
</dbReference>
<accession>A0A1M5N3U2</accession>
<keyword evidence="2" id="KW-1185">Reference proteome</keyword>
<name>A0A1M5N3U2_9RHOB</name>
<evidence type="ECO:0000313" key="2">
    <source>
        <dbReference type="Proteomes" id="UP000184221"/>
    </source>
</evidence>
<sequence length="201" mass="22274">MMWNRGHDIFKKACASSLQRIFATRIAISLRGIFVLVYSVLALLLPSSASAWTYLGTVGGEIAFPTDVYVDWDTYNALDGDVFAVDTLSVYPHTIAGIDFFDDESGQVYDLRYPHRSYLTEALFDCEESTVTLMRTVYYSGSRPSPSGEVFNMIEDNVAFLPVGLLQLGETTVLDLVCAAIKENEGQPSLMVSVNLISSRR</sequence>
<proteinExistence type="predicted"/>
<gene>
    <name evidence="1" type="ORF">SAMN05443551_0760</name>
</gene>
<dbReference type="Proteomes" id="UP000184221">
    <property type="component" value="Unassembled WGS sequence"/>
</dbReference>
<evidence type="ECO:0000313" key="1">
    <source>
        <dbReference type="EMBL" id="SHG84228.1"/>
    </source>
</evidence>
<dbReference type="RefSeq" id="WP_072776148.1">
    <property type="nucleotide sequence ID" value="NZ_FQXC01000001.1"/>
</dbReference>
<protein>
    <submittedName>
        <fullName evidence="1">Uncharacterized protein</fullName>
    </submittedName>
</protein>
<reference evidence="1 2" key="1">
    <citation type="submission" date="2016-11" db="EMBL/GenBank/DDBJ databases">
        <authorList>
            <person name="Jaros S."/>
            <person name="Januszkiewicz K."/>
            <person name="Wedrychowicz H."/>
        </authorList>
    </citation>
    <scope>NUCLEOTIDE SEQUENCE [LARGE SCALE GENOMIC DNA]</scope>
    <source>
        <strain evidence="1 2">DSM 29431</strain>
    </source>
</reference>
<dbReference type="AlphaFoldDB" id="A0A1M5N3U2"/>
<organism evidence="1 2">
    <name type="scientific">Marivita hallyeonensis</name>
    <dbReference type="NCBI Taxonomy" id="996342"/>
    <lineage>
        <taxon>Bacteria</taxon>
        <taxon>Pseudomonadati</taxon>
        <taxon>Pseudomonadota</taxon>
        <taxon>Alphaproteobacteria</taxon>
        <taxon>Rhodobacterales</taxon>
        <taxon>Roseobacteraceae</taxon>
        <taxon>Marivita</taxon>
    </lineage>
</organism>